<dbReference type="FunCoup" id="I7MFA5">
    <property type="interactions" value="2"/>
</dbReference>
<dbReference type="KEGG" id="tet:TTHERM_00825500"/>
<dbReference type="PANTHER" id="PTHR22950:SF666">
    <property type="entry name" value="VACUOLAR AMINO ACID TRANSPORTER 4"/>
    <property type="match status" value="1"/>
</dbReference>
<keyword evidence="2 5" id="KW-0812">Transmembrane</keyword>
<keyword evidence="4 5" id="KW-0472">Membrane</keyword>
<feature type="transmembrane region" description="Helical" evidence="5">
    <location>
        <begin position="199"/>
        <end position="219"/>
    </location>
</feature>
<proteinExistence type="predicted"/>
<feature type="transmembrane region" description="Helical" evidence="5">
    <location>
        <begin position="77"/>
        <end position="97"/>
    </location>
</feature>
<sequence length="480" mass="54042">MNQNIEKDFNSTADDSAQEALIRKFDKVQPIEEEEEEIDHHGGTGKSEASVFGASLNLFKSLVGIGVLALPQAFSQSGWVAGLILMPLCAIAMLYLSHEIIRIAEEKQSKAKNVVEFVKQTANRGHVIAVNACLFTFQTGICISYVIFFLQYIQESFCNIDGSIYPCSSKVISVIISLSCLIPLVFIRDINKLKIWSMLGNVVVMVSLVTVMIYSFYYLGTDGVGNIQAVNWSTIGKSIGVFIFTFEGIGVYFNIRHSMKQPSHFYKVLNYSISVAVTLYCSVGLIGYLTFGSGVNDIILFSFEQSNIPMQIIKFAYCISLIFSFPIQIFPCVNVVESKLKKIIYVKAPQNFDKERPQENNSDNSYISSVQEAQPLIDPVIKKQQDKNFLIFSSLTRLFFVFLTYVIGIIFDKISDFLSLTGNICGIYLCYIIPVFVIYYQDKNLPKYKTILNFTIMIIAIGFGIYGLYCTILQIKDDFF</sequence>
<dbReference type="OMA" id="KYFFIRT"/>
<dbReference type="EMBL" id="GG662507">
    <property type="protein sequence ID" value="EAR83755.1"/>
    <property type="molecule type" value="Genomic_DNA"/>
</dbReference>
<dbReference type="RefSeq" id="XP_001031418.1">
    <property type="nucleotide sequence ID" value="XM_001031418.1"/>
</dbReference>
<feature type="transmembrane region" description="Helical" evidence="5">
    <location>
        <begin position="51"/>
        <end position="71"/>
    </location>
</feature>
<dbReference type="PANTHER" id="PTHR22950">
    <property type="entry name" value="AMINO ACID TRANSPORTER"/>
    <property type="match status" value="1"/>
</dbReference>
<dbReference type="Proteomes" id="UP000009168">
    <property type="component" value="Unassembled WGS sequence"/>
</dbReference>
<evidence type="ECO:0000259" key="6">
    <source>
        <dbReference type="Pfam" id="PF01490"/>
    </source>
</evidence>
<gene>
    <name evidence="7" type="ORF">TTHERM_00825500</name>
</gene>
<dbReference type="AlphaFoldDB" id="I7MFA5"/>
<keyword evidence="3 5" id="KW-1133">Transmembrane helix</keyword>
<organism evidence="7 8">
    <name type="scientific">Tetrahymena thermophila (strain SB210)</name>
    <dbReference type="NCBI Taxonomy" id="312017"/>
    <lineage>
        <taxon>Eukaryota</taxon>
        <taxon>Sar</taxon>
        <taxon>Alveolata</taxon>
        <taxon>Ciliophora</taxon>
        <taxon>Intramacronucleata</taxon>
        <taxon>Oligohymenophorea</taxon>
        <taxon>Hymenostomatida</taxon>
        <taxon>Tetrahymenina</taxon>
        <taxon>Tetrahymenidae</taxon>
        <taxon>Tetrahymena</taxon>
    </lineage>
</organism>
<evidence type="ECO:0000256" key="4">
    <source>
        <dbReference type="ARBA" id="ARBA00023136"/>
    </source>
</evidence>
<feature type="transmembrane region" description="Helical" evidence="5">
    <location>
        <begin position="417"/>
        <end position="439"/>
    </location>
</feature>
<dbReference type="eggNOG" id="KOG1304">
    <property type="taxonomic scope" value="Eukaryota"/>
</dbReference>
<dbReference type="GO" id="GO:0016020">
    <property type="term" value="C:membrane"/>
    <property type="evidence" value="ECO:0007669"/>
    <property type="project" value="UniProtKB-SubCell"/>
</dbReference>
<feature type="transmembrane region" description="Helical" evidence="5">
    <location>
        <begin position="127"/>
        <end position="150"/>
    </location>
</feature>
<feature type="transmembrane region" description="Helical" evidence="5">
    <location>
        <begin position="451"/>
        <end position="475"/>
    </location>
</feature>
<feature type="transmembrane region" description="Helical" evidence="5">
    <location>
        <begin position="239"/>
        <end position="256"/>
    </location>
</feature>
<comment type="subcellular location">
    <subcellularLocation>
        <location evidence="1">Membrane</location>
        <topology evidence="1">Multi-pass membrane protein</topology>
    </subcellularLocation>
</comment>
<evidence type="ECO:0000256" key="3">
    <source>
        <dbReference type="ARBA" id="ARBA00022989"/>
    </source>
</evidence>
<feature type="transmembrane region" description="Helical" evidence="5">
    <location>
        <begin position="389"/>
        <end position="411"/>
    </location>
</feature>
<evidence type="ECO:0000256" key="1">
    <source>
        <dbReference type="ARBA" id="ARBA00004141"/>
    </source>
</evidence>
<dbReference type="InParanoid" id="I7MFA5"/>
<evidence type="ECO:0000313" key="7">
    <source>
        <dbReference type="EMBL" id="EAR83755.1"/>
    </source>
</evidence>
<reference evidence="8" key="1">
    <citation type="journal article" date="2006" name="PLoS Biol.">
        <title>Macronuclear genome sequence of the ciliate Tetrahymena thermophila, a model eukaryote.</title>
        <authorList>
            <person name="Eisen J.A."/>
            <person name="Coyne R.S."/>
            <person name="Wu M."/>
            <person name="Wu D."/>
            <person name="Thiagarajan M."/>
            <person name="Wortman J.R."/>
            <person name="Badger J.H."/>
            <person name="Ren Q."/>
            <person name="Amedeo P."/>
            <person name="Jones K.M."/>
            <person name="Tallon L.J."/>
            <person name="Delcher A.L."/>
            <person name="Salzberg S.L."/>
            <person name="Silva J.C."/>
            <person name="Haas B.J."/>
            <person name="Majoros W.H."/>
            <person name="Farzad M."/>
            <person name="Carlton J.M."/>
            <person name="Smith R.K. Jr."/>
            <person name="Garg J."/>
            <person name="Pearlman R.E."/>
            <person name="Karrer K.M."/>
            <person name="Sun L."/>
            <person name="Manning G."/>
            <person name="Elde N.C."/>
            <person name="Turkewitz A.P."/>
            <person name="Asai D.J."/>
            <person name="Wilkes D.E."/>
            <person name="Wang Y."/>
            <person name="Cai H."/>
            <person name="Collins K."/>
            <person name="Stewart B.A."/>
            <person name="Lee S.R."/>
            <person name="Wilamowska K."/>
            <person name="Weinberg Z."/>
            <person name="Ruzzo W.L."/>
            <person name="Wloga D."/>
            <person name="Gaertig J."/>
            <person name="Frankel J."/>
            <person name="Tsao C.-C."/>
            <person name="Gorovsky M.A."/>
            <person name="Keeling P.J."/>
            <person name="Waller R.F."/>
            <person name="Patron N.J."/>
            <person name="Cherry J.M."/>
            <person name="Stover N.A."/>
            <person name="Krieger C.J."/>
            <person name="del Toro C."/>
            <person name="Ryder H.F."/>
            <person name="Williamson S.C."/>
            <person name="Barbeau R.A."/>
            <person name="Hamilton E.P."/>
            <person name="Orias E."/>
        </authorList>
    </citation>
    <scope>NUCLEOTIDE SEQUENCE [LARGE SCALE GENOMIC DNA]</scope>
    <source>
        <strain evidence="8">SB210</strain>
    </source>
</reference>
<dbReference type="GeneID" id="7836998"/>
<protein>
    <submittedName>
        <fullName evidence="7">Transmembrane amino acid transporter protein</fullName>
    </submittedName>
</protein>
<keyword evidence="8" id="KW-1185">Reference proteome</keyword>
<dbReference type="HOGENOM" id="CLU_486194_0_0_1"/>
<accession>I7MFA5</accession>
<dbReference type="InterPro" id="IPR013057">
    <property type="entry name" value="AA_transpt_TM"/>
</dbReference>
<name>I7MFA5_TETTS</name>
<dbReference type="STRING" id="312017.I7MFA5"/>
<dbReference type="Pfam" id="PF01490">
    <property type="entry name" value="Aa_trans"/>
    <property type="match status" value="1"/>
</dbReference>
<feature type="domain" description="Amino acid transporter transmembrane" evidence="6">
    <location>
        <begin position="49"/>
        <end position="472"/>
    </location>
</feature>
<evidence type="ECO:0000256" key="5">
    <source>
        <dbReference type="SAM" id="Phobius"/>
    </source>
</evidence>
<evidence type="ECO:0000256" key="2">
    <source>
        <dbReference type="ARBA" id="ARBA00022692"/>
    </source>
</evidence>
<feature type="transmembrane region" description="Helical" evidence="5">
    <location>
        <begin position="268"/>
        <end position="291"/>
    </location>
</feature>
<dbReference type="OrthoDB" id="339469at2759"/>
<evidence type="ECO:0000313" key="8">
    <source>
        <dbReference type="Proteomes" id="UP000009168"/>
    </source>
</evidence>
<feature type="transmembrane region" description="Helical" evidence="5">
    <location>
        <begin position="311"/>
        <end position="333"/>
    </location>
</feature>
<dbReference type="GO" id="GO:0015179">
    <property type="term" value="F:L-amino acid transmembrane transporter activity"/>
    <property type="evidence" value="ECO:0007669"/>
    <property type="project" value="TreeGrafter"/>
</dbReference>
<feature type="transmembrane region" description="Helical" evidence="5">
    <location>
        <begin position="170"/>
        <end position="187"/>
    </location>
</feature>